<evidence type="ECO:0000313" key="3">
    <source>
        <dbReference type="Proteomes" id="UP000016462"/>
    </source>
</evidence>
<dbReference type="EMBL" id="ASHR01000031">
    <property type="protein sequence ID" value="ERG63529.1"/>
    <property type="molecule type" value="Genomic_DNA"/>
</dbReference>
<feature type="compositionally biased region" description="Low complexity" evidence="1">
    <location>
        <begin position="79"/>
        <end position="100"/>
    </location>
</feature>
<organism evidence="2 3">
    <name type="scientific">Agrococcus pavilionensis RW1</name>
    <dbReference type="NCBI Taxonomy" id="1330458"/>
    <lineage>
        <taxon>Bacteria</taxon>
        <taxon>Bacillati</taxon>
        <taxon>Actinomycetota</taxon>
        <taxon>Actinomycetes</taxon>
        <taxon>Micrococcales</taxon>
        <taxon>Microbacteriaceae</taxon>
        <taxon>Agrococcus</taxon>
    </lineage>
</organism>
<proteinExistence type="predicted"/>
<accession>U1LMG1</accession>
<dbReference type="AlphaFoldDB" id="U1LMG1"/>
<feature type="compositionally biased region" description="Basic and acidic residues" evidence="1">
    <location>
        <begin position="69"/>
        <end position="78"/>
    </location>
</feature>
<dbReference type="Proteomes" id="UP000016462">
    <property type="component" value="Unassembled WGS sequence"/>
</dbReference>
<feature type="region of interest" description="Disordered" evidence="1">
    <location>
        <begin position="66"/>
        <end position="102"/>
    </location>
</feature>
<dbReference type="OrthoDB" id="9927216at2"/>
<name>U1LMG1_9MICO</name>
<evidence type="ECO:0000256" key="1">
    <source>
        <dbReference type="SAM" id="MobiDB-lite"/>
    </source>
</evidence>
<dbReference type="RefSeq" id="WP_021011276.1">
    <property type="nucleotide sequence ID" value="NZ_ASHR01000031.1"/>
</dbReference>
<sequence length="120" mass="12527">MAGRKHLMAVNKAIRAAGLDESGVDAPTIELARDLARKIDAVGAENASTRLTDAYLSASGRLTRAAARVRSERERAERAASSGRGRAAPPAADEGAGAPRLELVEKSPLDAFLGRHKIGA</sequence>
<gene>
    <name evidence="2" type="ORF">L332_03550</name>
</gene>
<comment type="caution">
    <text evidence="2">The sequence shown here is derived from an EMBL/GenBank/DDBJ whole genome shotgun (WGS) entry which is preliminary data.</text>
</comment>
<protein>
    <submittedName>
        <fullName evidence="2">Uncharacterized protein</fullName>
    </submittedName>
</protein>
<evidence type="ECO:0000313" key="2">
    <source>
        <dbReference type="EMBL" id="ERG63529.1"/>
    </source>
</evidence>
<reference evidence="2 3" key="1">
    <citation type="journal article" date="2013" name="Genome Announc.">
        <title>First draft genome sequence from a member of the genus agrococcus, isolated from modern microbialites.</title>
        <authorList>
            <person name="White R.A.III."/>
            <person name="Grassa C.J."/>
            <person name="Suttle C.A."/>
        </authorList>
    </citation>
    <scope>NUCLEOTIDE SEQUENCE [LARGE SCALE GENOMIC DNA]</scope>
    <source>
        <strain evidence="2 3">RW1</strain>
    </source>
</reference>
<keyword evidence="3" id="KW-1185">Reference proteome</keyword>